<dbReference type="CDD" id="cd02947">
    <property type="entry name" value="TRX_family"/>
    <property type="match status" value="1"/>
</dbReference>
<dbReference type="InterPro" id="IPR013766">
    <property type="entry name" value="Thioredoxin_domain"/>
</dbReference>
<evidence type="ECO:0000259" key="1">
    <source>
        <dbReference type="Pfam" id="PF00085"/>
    </source>
</evidence>
<organism evidence="2 3">
    <name type="scientific">Cryptococcus bacillisporus CA1873</name>
    <dbReference type="NCBI Taxonomy" id="1296111"/>
    <lineage>
        <taxon>Eukaryota</taxon>
        <taxon>Fungi</taxon>
        <taxon>Dikarya</taxon>
        <taxon>Basidiomycota</taxon>
        <taxon>Agaricomycotina</taxon>
        <taxon>Tremellomycetes</taxon>
        <taxon>Tremellales</taxon>
        <taxon>Cryptococcaceae</taxon>
        <taxon>Cryptococcus</taxon>
        <taxon>Cryptococcus gattii species complex</taxon>
    </lineage>
</organism>
<dbReference type="EMBL" id="KN848889">
    <property type="protein sequence ID" value="KIR69550.1"/>
    <property type="molecule type" value="Genomic_DNA"/>
</dbReference>
<gene>
    <name evidence="2" type="ORF">I314_00662</name>
</gene>
<evidence type="ECO:0000313" key="2">
    <source>
        <dbReference type="EMBL" id="KIR69550.1"/>
    </source>
</evidence>
<feature type="domain" description="Thioredoxin" evidence="1">
    <location>
        <begin position="38"/>
        <end position="75"/>
    </location>
</feature>
<protein>
    <recommendedName>
        <fullName evidence="1">Thioredoxin domain-containing protein</fullName>
    </recommendedName>
</protein>
<dbReference type="Proteomes" id="UP000053800">
    <property type="component" value="Unassembled WGS sequence"/>
</dbReference>
<keyword evidence="3" id="KW-1185">Reference proteome</keyword>
<dbReference type="InterPro" id="IPR036249">
    <property type="entry name" value="Thioredoxin-like_sf"/>
</dbReference>
<dbReference type="Gene3D" id="3.40.30.10">
    <property type="entry name" value="Glutaredoxin"/>
    <property type="match status" value="1"/>
</dbReference>
<name>A0ABR5BL28_CRYGA</name>
<dbReference type="SUPFAM" id="SSF52833">
    <property type="entry name" value="Thioredoxin-like"/>
    <property type="match status" value="1"/>
</dbReference>
<accession>A0ABR5BL28</accession>
<sequence>MLGHFSKSVRLSVVPLRTSLTQRAFHASPIARDHILDASDEVFEKRALDSGNSKPVLVDFYASWCQPCRVLTPLLK</sequence>
<evidence type="ECO:0000313" key="3">
    <source>
        <dbReference type="Proteomes" id="UP000053800"/>
    </source>
</evidence>
<dbReference type="Pfam" id="PF00085">
    <property type="entry name" value="Thioredoxin"/>
    <property type="match status" value="1"/>
</dbReference>
<proteinExistence type="predicted"/>
<reference evidence="2 3" key="1">
    <citation type="submission" date="2015-01" db="EMBL/GenBank/DDBJ databases">
        <title>The Genome Sequence of Cryptococcus gattii CA1873.</title>
        <authorList>
            <consortium name="The Broad Institute Genomics Platform"/>
            <person name="Cuomo C."/>
            <person name="Litvintseva A."/>
            <person name="Chen Y."/>
            <person name="Heitman J."/>
            <person name="Sun S."/>
            <person name="Springer D."/>
            <person name="Dromer F."/>
            <person name="Young S."/>
            <person name="Zeng Q."/>
            <person name="Gargeya S."/>
            <person name="Abouelleil A."/>
            <person name="Alvarado L."/>
            <person name="Chapman S.B."/>
            <person name="Gainer-Dewar J."/>
            <person name="Goldberg J."/>
            <person name="Griggs A."/>
            <person name="Gujja S."/>
            <person name="Hansen M."/>
            <person name="Howarth C."/>
            <person name="Imamovic A."/>
            <person name="Larimer J."/>
            <person name="Murphy C."/>
            <person name="Naylor J."/>
            <person name="Pearson M."/>
            <person name="Priest M."/>
            <person name="Roberts A."/>
            <person name="Saif S."/>
            <person name="Shea T."/>
            <person name="Sykes S."/>
            <person name="Wortman J."/>
            <person name="Nusbaum C."/>
            <person name="Birren B."/>
        </authorList>
    </citation>
    <scope>NUCLEOTIDE SEQUENCE [LARGE SCALE GENOMIC DNA]</scope>
    <source>
        <strain evidence="2 3">CA1873</strain>
    </source>
</reference>